<keyword evidence="11" id="KW-0472">Membrane</keyword>
<dbReference type="FunFam" id="3.30.565.10:FF:000010">
    <property type="entry name" value="Sensor histidine kinase RcsC"/>
    <property type="match status" value="1"/>
</dbReference>
<dbReference type="SMART" id="SM00448">
    <property type="entry name" value="REC"/>
    <property type="match status" value="2"/>
</dbReference>
<feature type="transmembrane region" description="Helical" evidence="11">
    <location>
        <begin position="24"/>
        <end position="45"/>
    </location>
</feature>
<dbReference type="SUPFAM" id="SSF47384">
    <property type="entry name" value="Homodimeric domain of signal transducing histidine kinase"/>
    <property type="match status" value="1"/>
</dbReference>
<evidence type="ECO:0000256" key="6">
    <source>
        <dbReference type="ARBA" id="ARBA00022777"/>
    </source>
</evidence>
<dbReference type="PANTHER" id="PTHR43047:SF63">
    <property type="entry name" value="HISTIDINE KINASE"/>
    <property type="match status" value="1"/>
</dbReference>
<dbReference type="PROSITE" id="PS50113">
    <property type="entry name" value="PAC"/>
    <property type="match status" value="3"/>
</dbReference>
<dbReference type="InterPro" id="IPR003594">
    <property type="entry name" value="HATPase_dom"/>
</dbReference>
<evidence type="ECO:0000256" key="8">
    <source>
        <dbReference type="ARBA" id="ARBA00074306"/>
    </source>
</evidence>
<dbReference type="InterPro" id="IPR001789">
    <property type="entry name" value="Sig_transdc_resp-reg_receiver"/>
</dbReference>
<dbReference type="Pfam" id="PF00989">
    <property type="entry name" value="PAS"/>
    <property type="match status" value="2"/>
</dbReference>
<keyword evidence="6" id="KW-0418">Kinase</keyword>
<comment type="similarity">
    <text evidence="2">In the N-terminal section; belongs to the phytochrome family.</text>
</comment>
<feature type="coiled-coil region" evidence="10">
    <location>
        <begin position="617"/>
        <end position="644"/>
    </location>
</feature>
<dbReference type="Gene3D" id="3.30.450.20">
    <property type="entry name" value="PAS domain"/>
    <property type="match status" value="3"/>
</dbReference>
<dbReference type="InterPro" id="IPR007891">
    <property type="entry name" value="CHASE3"/>
</dbReference>
<evidence type="ECO:0000256" key="2">
    <source>
        <dbReference type="ARBA" id="ARBA00006402"/>
    </source>
</evidence>
<feature type="modified residue" description="4-aspartylphosphate" evidence="9">
    <location>
        <position position="1082"/>
    </location>
</feature>
<evidence type="ECO:0000259" key="12">
    <source>
        <dbReference type="PROSITE" id="PS50109"/>
    </source>
</evidence>
<dbReference type="SMART" id="SM00091">
    <property type="entry name" value="PAS"/>
    <property type="match status" value="3"/>
</dbReference>
<feature type="domain" description="Response regulatory" evidence="13">
    <location>
        <begin position="1033"/>
        <end position="1149"/>
    </location>
</feature>
<dbReference type="InterPro" id="IPR000700">
    <property type="entry name" value="PAS-assoc_C"/>
</dbReference>
<evidence type="ECO:0000256" key="10">
    <source>
        <dbReference type="SAM" id="Coils"/>
    </source>
</evidence>
<keyword evidence="10" id="KW-0175">Coiled coil</keyword>
<dbReference type="Pfam" id="PF00072">
    <property type="entry name" value="Response_reg"/>
    <property type="match status" value="2"/>
</dbReference>
<feature type="transmembrane region" description="Helical" evidence="11">
    <location>
        <begin position="200"/>
        <end position="221"/>
    </location>
</feature>
<keyword evidence="11" id="KW-0812">Transmembrane</keyword>
<feature type="domain" description="PAS" evidence="14">
    <location>
        <begin position="502"/>
        <end position="572"/>
    </location>
</feature>
<feature type="domain" description="PAC" evidence="15">
    <location>
        <begin position="574"/>
        <end position="626"/>
    </location>
</feature>
<dbReference type="InterPro" id="IPR011006">
    <property type="entry name" value="CheY-like_superfamily"/>
</dbReference>
<dbReference type="AlphaFoldDB" id="A0A951PM91"/>
<evidence type="ECO:0000313" key="17">
    <source>
        <dbReference type="Proteomes" id="UP000753908"/>
    </source>
</evidence>
<dbReference type="InterPro" id="IPR000014">
    <property type="entry name" value="PAS"/>
</dbReference>
<dbReference type="GO" id="GO:0009927">
    <property type="term" value="F:histidine phosphotransfer kinase activity"/>
    <property type="evidence" value="ECO:0007669"/>
    <property type="project" value="TreeGrafter"/>
</dbReference>
<dbReference type="Pfam" id="PF13426">
    <property type="entry name" value="PAS_9"/>
    <property type="match status" value="1"/>
</dbReference>
<dbReference type="NCBIfam" id="TIGR00229">
    <property type="entry name" value="sensory_box"/>
    <property type="match status" value="3"/>
</dbReference>
<dbReference type="SMART" id="SM00086">
    <property type="entry name" value="PAC"/>
    <property type="match status" value="3"/>
</dbReference>
<protein>
    <recommendedName>
        <fullName evidence="8">Circadian input-output histidine kinase CikA</fullName>
        <ecNumber evidence="3">2.7.13.3</ecNumber>
    </recommendedName>
</protein>
<dbReference type="SMART" id="SM00388">
    <property type="entry name" value="HisKA"/>
    <property type="match status" value="1"/>
</dbReference>
<comment type="caution">
    <text evidence="16">The sequence shown here is derived from an EMBL/GenBank/DDBJ whole genome shotgun (WGS) entry which is preliminary data.</text>
</comment>
<name>A0A951PM91_9CYAN</name>
<dbReference type="InterPro" id="IPR035965">
    <property type="entry name" value="PAS-like_dom_sf"/>
</dbReference>
<dbReference type="SUPFAM" id="SSF52172">
    <property type="entry name" value="CheY-like"/>
    <property type="match status" value="2"/>
</dbReference>
<dbReference type="CDD" id="cd00130">
    <property type="entry name" value="PAS"/>
    <property type="match status" value="3"/>
</dbReference>
<dbReference type="GO" id="GO:0006355">
    <property type="term" value="P:regulation of DNA-templated transcription"/>
    <property type="evidence" value="ECO:0007669"/>
    <property type="project" value="InterPro"/>
</dbReference>
<evidence type="ECO:0000256" key="11">
    <source>
        <dbReference type="SAM" id="Phobius"/>
    </source>
</evidence>
<accession>A0A951PM91</accession>
<dbReference type="GO" id="GO:0005886">
    <property type="term" value="C:plasma membrane"/>
    <property type="evidence" value="ECO:0007669"/>
    <property type="project" value="TreeGrafter"/>
</dbReference>
<organism evidence="16 17">
    <name type="scientific">Symplocastrum torsivum CPER-KK1</name>
    <dbReference type="NCBI Taxonomy" id="450513"/>
    <lineage>
        <taxon>Bacteria</taxon>
        <taxon>Bacillati</taxon>
        <taxon>Cyanobacteriota</taxon>
        <taxon>Cyanophyceae</taxon>
        <taxon>Oscillatoriophycideae</taxon>
        <taxon>Oscillatoriales</taxon>
        <taxon>Microcoleaceae</taxon>
        <taxon>Symplocastrum</taxon>
    </lineage>
</organism>
<dbReference type="Gene3D" id="1.10.287.130">
    <property type="match status" value="1"/>
</dbReference>
<evidence type="ECO:0000256" key="1">
    <source>
        <dbReference type="ARBA" id="ARBA00000085"/>
    </source>
</evidence>
<dbReference type="PROSITE" id="PS50110">
    <property type="entry name" value="RESPONSE_REGULATORY"/>
    <property type="match status" value="2"/>
</dbReference>
<feature type="domain" description="Histidine kinase" evidence="12">
    <location>
        <begin position="651"/>
        <end position="872"/>
    </location>
</feature>
<evidence type="ECO:0000313" key="16">
    <source>
        <dbReference type="EMBL" id="MBW4545604.1"/>
    </source>
</evidence>
<proteinExistence type="inferred from homology"/>
<evidence type="ECO:0000256" key="4">
    <source>
        <dbReference type="ARBA" id="ARBA00022553"/>
    </source>
</evidence>
<reference evidence="16" key="2">
    <citation type="journal article" date="2022" name="Microbiol. Resour. Announc.">
        <title>Metagenome Sequencing to Explore Phylogenomics of Terrestrial Cyanobacteria.</title>
        <authorList>
            <person name="Ward R.D."/>
            <person name="Stajich J.E."/>
            <person name="Johansen J.R."/>
            <person name="Huntemann M."/>
            <person name="Clum A."/>
            <person name="Foster B."/>
            <person name="Foster B."/>
            <person name="Roux S."/>
            <person name="Palaniappan K."/>
            <person name="Varghese N."/>
            <person name="Mukherjee S."/>
            <person name="Reddy T.B.K."/>
            <person name="Daum C."/>
            <person name="Copeland A."/>
            <person name="Chen I.A."/>
            <person name="Ivanova N.N."/>
            <person name="Kyrpides N.C."/>
            <person name="Shapiro N."/>
            <person name="Eloe-Fadrosh E.A."/>
            <person name="Pietrasiak N."/>
        </authorList>
    </citation>
    <scope>NUCLEOTIDE SEQUENCE</scope>
    <source>
        <strain evidence="16">CPER-KK1</strain>
    </source>
</reference>
<keyword evidence="4 9" id="KW-0597">Phosphoprotein</keyword>
<dbReference type="PANTHER" id="PTHR43047">
    <property type="entry name" value="TWO-COMPONENT HISTIDINE PROTEIN KINASE"/>
    <property type="match status" value="1"/>
</dbReference>
<dbReference type="InterPro" id="IPR013767">
    <property type="entry name" value="PAS_fold"/>
</dbReference>
<feature type="domain" description="PAC" evidence="15">
    <location>
        <begin position="312"/>
        <end position="362"/>
    </location>
</feature>
<dbReference type="InterPro" id="IPR036097">
    <property type="entry name" value="HisK_dim/P_sf"/>
</dbReference>
<evidence type="ECO:0000256" key="9">
    <source>
        <dbReference type="PROSITE-ProRule" id="PRU00169"/>
    </source>
</evidence>
<evidence type="ECO:0000259" key="14">
    <source>
        <dbReference type="PROSITE" id="PS50112"/>
    </source>
</evidence>
<dbReference type="Pfam" id="PF05227">
    <property type="entry name" value="CHASE3"/>
    <property type="match status" value="1"/>
</dbReference>
<dbReference type="SUPFAM" id="SSF55785">
    <property type="entry name" value="PYP-like sensor domain (PAS domain)"/>
    <property type="match status" value="3"/>
</dbReference>
<evidence type="ECO:0000256" key="3">
    <source>
        <dbReference type="ARBA" id="ARBA00012438"/>
    </source>
</evidence>
<dbReference type="Gene3D" id="3.40.50.2300">
    <property type="match status" value="2"/>
</dbReference>
<dbReference type="PROSITE" id="PS50109">
    <property type="entry name" value="HIS_KIN"/>
    <property type="match status" value="1"/>
</dbReference>
<feature type="coiled-coil region" evidence="10">
    <location>
        <begin position="167"/>
        <end position="194"/>
    </location>
</feature>
<dbReference type="SUPFAM" id="SSF55874">
    <property type="entry name" value="ATPase domain of HSP90 chaperone/DNA topoisomerase II/histidine kinase"/>
    <property type="match status" value="1"/>
</dbReference>
<gene>
    <name evidence="16" type="ORF">KME25_14320</name>
</gene>
<comment type="catalytic activity">
    <reaction evidence="1">
        <text>ATP + protein L-histidine = ADP + protein N-phospho-L-histidine.</text>
        <dbReference type="EC" id="2.7.13.3"/>
    </reaction>
</comment>
<keyword evidence="7" id="KW-0902">Two-component regulatory system</keyword>
<evidence type="ECO:0000256" key="5">
    <source>
        <dbReference type="ARBA" id="ARBA00022679"/>
    </source>
</evidence>
<keyword evidence="11" id="KW-1133">Transmembrane helix</keyword>
<feature type="domain" description="Response regulatory" evidence="13">
    <location>
        <begin position="895"/>
        <end position="1008"/>
    </location>
</feature>
<dbReference type="CDD" id="cd19410">
    <property type="entry name" value="HK9-like_sensor"/>
    <property type="match status" value="1"/>
</dbReference>
<dbReference type="InterPro" id="IPR005467">
    <property type="entry name" value="His_kinase_dom"/>
</dbReference>
<feature type="domain" description="PAS" evidence="14">
    <location>
        <begin position="363"/>
        <end position="416"/>
    </location>
</feature>
<dbReference type="FunFam" id="1.10.287.130:FF:000145">
    <property type="entry name" value="Sensory transduction histidine kinase"/>
    <property type="match status" value="1"/>
</dbReference>
<feature type="modified residue" description="4-aspartylphosphate" evidence="9">
    <location>
        <position position="944"/>
    </location>
</feature>
<dbReference type="EMBL" id="JAHHIF010000016">
    <property type="protein sequence ID" value="MBW4545604.1"/>
    <property type="molecule type" value="Genomic_DNA"/>
</dbReference>
<feature type="domain" description="PAC" evidence="15">
    <location>
        <begin position="440"/>
        <end position="490"/>
    </location>
</feature>
<keyword evidence="5" id="KW-0808">Transferase</keyword>
<dbReference type="Gene3D" id="3.30.565.10">
    <property type="entry name" value="Histidine kinase-like ATPase, C-terminal domain"/>
    <property type="match status" value="1"/>
</dbReference>
<evidence type="ECO:0000259" key="13">
    <source>
        <dbReference type="PROSITE" id="PS50110"/>
    </source>
</evidence>
<dbReference type="CDD" id="cd00082">
    <property type="entry name" value="HisKA"/>
    <property type="match status" value="1"/>
</dbReference>
<dbReference type="EC" id="2.7.13.3" evidence="3"/>
<dbReference type="SMART" id="SM00387">
    <property type="entry name" value="HATPase_c"/>
    <property type="match status" value="1"/>
</dbReference>
<dbReference type="InterPro" id="IPR001610">
    <property type="entry name" value="PAC"/>
</dbReference>
<reference evidence="16" key="1">
    <citation type="submission" date="2021-05" db="EMBL/GenBank/DDBJ databases">
        <authorList>
            <person name="Pietrasiak N."/>
            <person name="Ward R."/>
            <person name="Stajich J.E."/>
            <person name="Kurbessoian T."/>
        </authorList>
    </citation>
    <scope>NUCLEOTIDE SEQUENCE</scope>
    <source>
        <strain evidence="16">CPER-KK1</strain>
    </source>
</reference>
<dbReference type="PRINTS" id="PR00344">
    <property type="entry name" value="BCTRLSENSOR"/>
</dbReference>
<dbReference type="GO" id="GO:0000155">
    <property type="term" value="F:phosphorelay sensor kinase activity"/>
    <property type="evidence" value="ECO:0007669"/>
    <property type="project" value="InterPro"/>
</dbReference>
<dbReference type="Pfam" id="PF02518">
    <property type="entry name" value="HATPase_c"/>
    <property type="match status" value="1"/>
</dbReference>
<dbReference type="Proteomes" id="UP000753908">
    <property type="component" value="Unassembled WGS sequence"/>
</dbReference>
<evidence type="ECO:0000259" key="15">
    <source>
        <dbReference type="PROSITE" id="PS50113"/>
    </source>
</evidence>
<sequence length="1152" mass="129709">MKTDPTKNQQSRWLKSLVRQRGQFILAIPVSCLVASVSAFGWLHFKTVKAENRVQHTQQVRLEGKRLLTALLDAETGARGYEITQDQEFLTGYQAAIAFIPNSLDQLTQLVADNPSQTQQVQQIRVLVNTRLTLLERLRELASKESPNTLIRSPDFAAQVIESKRAMDRTRAQINEFLAQEERLQVERDRQLNQQRQRTWLILGLSAGIGIGGSVVAAYLLNRLNQKLTERDRYLQDSEARYRQLVELCPDGIFIQSQGKFVFVNPAAIKLYGATDPEELIGKPILDFIHPDDREIAKERIRQLRDDKRQVPLIEEKWFRLDGTVFNAEVTAIPFTYQNEPAAQVVLRDITERKLAEKQLYDSEAKFRAFLESASESIIVTNAKGEIVIFNAKAEELFGYDHTEVLGRSVELLMPERFHHSHVAYRHGYREQPTKRSMSKTRNLFARRKNGTEFPIEAGLSPIQTKDGTFVMTFLTDITERKQAEEEIKRLNQSLEHRVRESETRYQQIVELAEEGIWVVDNEAKTTYVNQAMVRMLGYTEAELLGRQIFDFISEADRTLARLNLERRKSGTGDKYEIQLTTKNGNTVWTYMSTSPVLDENGKMLWSCALVYDITERKQADEQLRQSSERISLANAELARATRLKDEFLANMSHELRTPLNAILGLSEALQEEVYGSLTDKQRKSMTTIENSGRHLLELINDILDLSKIESGKMQLQTAPVDVHDLCESSLTFVKQLAHQKQIKLSSKIAEGLGDIEVDERRLRQVLINLLSNAVKFTPEGGEVCLEIEGNLSSETLQFSVIDTGIGIAAESIDKMFKPFVQLDSSLSRRYAGTGLGLALVRRIVELHGGSIALESELGKGSRFTVTLPWNEATQTVQSVQEREEAFGELPNIHQALIVEDSETAAKQVARYLAEIGSAAFIYSQGEGAVDTVKRFDPEVIILDLLLPGLSGWEVLAQLKANPATQDIPVLVVSVMDERSRALALGASGYLVKPISRQQLQSALSRIFSEASPKHLAHTALVVMPEQEQHSPLILLAEDNEANISTLMDYLQIQEFRVSLARNGIEAVQMAKQQKPDLILMDIQMPEMDGLEATRQIHADAELASIPIIALTALAMPGDRERCLAAGAKDYLTKPVNLKTLVNLITQYISHS</sequence>
<dbReference type="Pfam" id="PF00512">
    <property type="entry name" value="HisKA"/>
    <property type="match status" value="1"/>
</dbReference>
<dbReference type="CDD" id="cd16922">
    <property type="entry name" value="HATPase_EvgS-ArcB-TorS-like"/>
    <property type="match status" value="1"/>
</dbReference>
<evidence type="ECO:0000256" key="7">
    <source>
        <dbReference type="ARBA" id="ARBA00023012"/>
    </source>
</evidence>
<dbReference type="InterPro" id="IPR036890">
    <property type="entry name" value="HATPase_C_sf"/>
</dbReference>
<dbReference type="PROSITE" id="PS50112">
    <property type="entry name" value="PAS"/>
    <property type="match status" value="3"/>
</dbReference>
<dbReference type="InterPro" id="IPR004358">
    <property type="entry name" value="Sig_transdc_His_kin-like_C"/>
</dbReference>
<feature type="domain" description="PAS" evidence="14">
    <location>
        <begin position="238"/>
        <end position="308"/>
    </location>
</feature>
<dbReference type="InterPro" id="IPR003661">
    <property type="entry name" value="HisK_dim/P_dom"/>
</dbReference>